<keyword evidence="1" id="KW-0812">Transmembrane</keyword>
<reference evidence="2" key="1">
    <citation type="journal article" date="2023" name="Nat. Commun.">
        <title>Diploid and tetraploid genomes of Acorus and the evolution of monocots.</title>
        <authorList>
            <person name="Ma L."/>
            <person name="Liu K.W."/>
            <person name="Li Z."/>
            <person name="Hsiao Y.Y."/>
            <person name="Qi Y."/>
            <person name="Fu T."/>
            <person name="Tang G.D."/>
            <person name="Zhang D."/>
            <person name="Sun W.H."/>
            <person name="Liu D.K."/>
            <person name="Li Y."/>
            <person name="Chen G.Z."/>
            <person name="Liu X.D."/>
            <person name="Liao X.Y."/>
            <person name="Jiang Y.T."/>
            <person name="Yu X."/>
            <person name="Hao Y."/>
            <person name="Huang J."/>
            <person name="Zhao X.W."/>
            <person name="Ke S."/>
            <person name="Chen Y.Y."/>
            <person name="Wu W.L."/>
            <person name="Hsu J.L."/>
            <person name="Lin Y.F."/>
            <person name="Huang M.D."/>
            <person name="Li C.Y."/>
            <person name="Huang L."/>
            <person name="Wang Z.W."/>
            <person name="Zhao X."/>
            <person name="Zhong W.Y."/>
            <person name="Peng D.H."/>
            <person name="Ahmad S."/>
            <person name="Lan S."/>
            <person name="Zhang J.S."/>
            <person name="Tsai W.C."/>
            <person name="Van de Peer Y."/>
            <person name="Liu Z.J."/>
        </authorList>
    </citation>
    <scope>NUCLEOTIDE SEQUENCE</scope>
    <source>
        <strain evidence="2">SCP</strain>
    </source>
</reference>
<organism evidence="2 3">
    <name type="scientific">Acorus gramineus</name>
    <name type="common">Dwarf sweet flag</name>
    <dbReference type="NCBI Taxonomy" id="55184"/>
    <lineage>
        <taxon>Eukaryota</taxon>
        <taxon>Viridiplantae</taxon>
        <taxon>Streptophyta</taxon>
        <taxon>Embryophyta</taxon>
        <taxon>Tracheophyta</taxon>
        <taxon>Spermatophyta</taxon>
        <taxon>Magnoliopsida</taxon>
        <taxon>Liliopsida</taxon>
        <taxon>Acoraceae</taxon>
        <taxon>Acorus</taxon>
    </lineage>
</organism>
<evidence type="ECO:0000313" key="3">
    <source>
        <dbReference type="Proteomes" id="UP001179952"/>
    </source>
</evidence>
<protein>
    <submittedName>
        <fullName evidence="2">Uncharacterized protein</fullName>
    </submittedName>
</protein>
<dbReference type="EMBL" id="JAUJYN010000002">
    <property type="protein sequence ID" value="KAK1279150.1"/>
    <property type="molecule type" value="Genomic_DNA"/>
</dbReference>
<evidence type="ECO:0000313" key="2">
    <source>
        <dbReference type="EMBL" id="KAK1279150.1"/>
    </source>
</evidence>
<keyword evidence="3" id="KW-1185">Reference proteome</keyword>
<sequence>MRSKIAQDEMDGEDSPLSTTSLYCWWRSASESDDPPLSPPPSSTGPSPRLKVVRELERLSLIAHESLDDLRHKLLCYRPGEFYLPTGGISRQDADVPPLLTILLVGFESSGKSSLINLMYSVLGRSGLIPFTQTKRNPSNRGTICLEEHNVLRSSRNGFCVFDSRGLDPHRTAEGLLEVEEWMEDGVRHRKPCWRREDGEEEGEPSIWFSSSRFATRRVNSVMVVADAAEIYRSWKAGDCGPLDSVGELFHAHSVKKCSESLSLSLSLSLRIFVCIVSYETPILILTHGDELTPDERIEGRIKICNHLGVSELMGCYDIPCLNEHGLLVEEVDPVTAYSIAEAVYRALLFGDRTHPPKRRPSDWVLYGLSVILCCFALVFEFLACVLGMLGNRKRKIKM</sequence>
<dbReference type="PANTHER" id="PTHR14241:SF24">
    <property type="entry name" value="G DOMAIN-CONTAINING PROTEIN"/>
    <property type="match status" value="1"/>
</dbReference>
<dbReference type="InterPro" id="IPR027417">
    <property type="entry name" value="P-loop_NTPase"/>
</dbReference>
<comment type="caution">
    <text evidence="2">The sequence shown here is derived from an EMBL/GenBank/DDBJ whole genome shotgun (WGS) entry which is preliminary data.</text>
</comment>
<feature type="transmembrane region" description="Helical" evidence="1">
    <location>
        <begin position="364"/>
        <end position="390"/>
    </location>
</feature>
<gene>
    <name evidence="2" type="ORF">QJS04_geneDACA007161</name>
</gene>
<dbReference type="AlphaFoldDB" id="A0AAV9BQY2"/>
<evidence type="ECO:0000256" key="1">
    <source>
        <dbReference type="SAM" id="Phobius"/>
    </source>
</evidence>
<accession>A0AAV9BQY2</accession>
<dbReference type="Proteomes" id="UP001179952">
    <property type="component" value="Unassembled WGS sequence"/>
</dbReference>
<proteinExistence type="predicted"/>
<dbReference type="PANTHER" id="PTHR14241">
    <property type="entry name" value="INTERFERON-INDUCED PROTEIN 44"/>
    <property type="match status" value="1"/>
</dbReference>
<keyword evidence="1" id="KW-1133">Transmembrane helix</keyword>
<reference evidence="2" key="2">
    <citation type="submission" date="2023-06" db="EMBL/GenBank/DDBJ databases">
        <authorList>
            <person name="Ma L."/>
            <person name="Liu K.-W."/>
            <person name="Li Z."/>
            <person name="Hsiao Y.-Y."/>
            <person name="Qi Y."/>
            <person name="Fu T."/>
            <person name="Tang G."/>
            <person name="Zhang D."/>
            <person name="Sun W.-H."/>
            <person name="Liu D.-K."/>
            <person name="Li Y."/>
            <person name="Chen G.-Z."/>
            <person name="Liu X.-D."/>
            <person name="Liao X.-Y."/>
            <person name="Jiang Y.-T."/>
            <person name="Yu X."/>
            <person name="Hao Y."/>
            <person name="Huang J."/>
            <person name="Zhao X.-W."/>
            <person name="Ke S."/>
            <person name="Chen Y.-Y."/>
            <person name="Wu W.-L."/>
            <person name="Hsu J.-L."/>
            <person name="Lin Y.-F."/>
            <person name="Huang M.-D."/>
            <person name="Li C.-Y."/>
            <person name="Huang L."/>
            <person name="Wang Z.-W."/>
            <person name="Zhao X."/>
            <person name="Zhong W.-Y."/>
            <person name="Peng D.-H."/>
            <person name="Ahmad S."/>
            <person name="Lan S."/>
            <person name="Zhang J.-S."/>
            <person name="Tsai W.-C."/>
            <person name="Van De Peer Y."/>
            <person name="Liu Z.-J."/>
        </authorList>
    </citation>
    <scope>NUCLEOTIDE SEQUENCE</scope>
    <source>
        <strain evidence="2">SCP</strain>
        <tissue evidence="2">Leaves</tissue>
    </source>
</reference>
<keyword evidence="1" id="KW-0472">Membrane</keyword>
<name>A0AAV9BQY2_ACOGR</name>
<dbReference type="Gene3D" id="3.40.50.300">
    <property type="entry name" value="P-loop containing nucleotide triphosphate hydrolases"/>
    <property type="match status" value="1"/>
</dbReference>